<dbReference type="RefSeq" id="WP_167168686.1">
    <property type="nucleotide sequence ID" value="NZ_JAAOYM010000001.1"/>
</dbReference>
<dbReference type="PANTHER" id="PTHR43845:SF1">
    <property type="entry name" value="BLR5969 PROTEIN"/>
    <property type="match status" value="1"/>
</dbReference>
<proteinExistence type="predicted"/>
<dbReference type="InterPro" id="IPR045851">
    <property type="entry name" value="AMP-bd_C_sf"/>
</dbReference>
<evidence type="ECO:0000259" key="1">
    <source>
        <dbReference type="Pfam" id="PF00501"/>
    </source>
</evidence>
<name>A0A7X5UNT1_9PSEU</name>
<keyword evidence="4" id="KW-1185">Reference proteome</keyword>
<dbReference type="PANTHER" id="PTHR43845">
    <property type="entry name" value="BLR5969 PROTEIN"/>
    <property type="match status" value="1"/>
</dbReference>
<dbReference type="EC" id="6.2.1.30" evidence="3"/>
<feature type="domain" description="AMP-dependent ligase C-terminal" evidence="2">
    <location>
        <begin position="335"/>
        <end position="423"/>
    </location>
</feature>
<dbReference type="Gene3D" id="3.40.50.12780">
    <property type="entry name" value="N-terminal domain of ligase-like"/>
    <property type="match status" value="1"/>
</dbReference>
<dbReference type="EMBL" id="JAAOYM010000001">
    <property type="protein sequence ID" value="NIJ11400.1"/>
    <property type="molecule type" value="Genomic_DNA"/>
</dbReference>
<dbReference type="SUPFAM" id="SSF56801">
    <property type="entry name" value="Acetyl-CoA synthetase-like"/>
    <property type="match status" value="1"/>
</dbReference>
<dbReference type="Pfam" id="PF00501">
    <property type="entry name" value="AMP-binding"/>
    <property type="match status" value="1"/>
</dbReference>
<dbReference type="GO" id="GO:0047475">
    <property type="term" value="F:phenylacetate-CoA ligase activity"/>
    <property type="evidence" value="ECO:0007669"/>
    <property type="project" value="UniProtKB-EC"/>
</dbReference>
<dbReference type="InterPro" id="IPR028154">
    <property type="entry name" value="AMP-dep_Lig_C"/>
</dbReference>
<feature type="domain" description="AMP-dependent synthetase/ligase" evidence="1">
    <location>
        <begin position="76"/>
        <end position="289"/>
    </location>
</feature>
<dbReference type="Proteomes" id="UP000545493">
    <property type="component" value="Unassembled WGS sequence"/>
</dbReference>
<dbReference type="InterPro" id="IPR000873">
    <property type="entry name" value="AMP-dep_synth/lig_dom"/>
</dbReference>
<dbReference type="AlphaFoldDB" id="A0A7X5UNT1"/>
<reference evidence="3 4" key="1">
    <citation type="submission" date="2020-03" db="EMBL/GenBank/DDBJ databases">
        <title>Sequencing the genomes of 1000 actinobacteria strains.</title>
        <authorList>
            <person name="Klenk H.-P."/>
        </authorList>
    </citation>
    <scope>NUCLEOTIDE SEQUENCE [LARGE SCALE GENOMIC DNA]</scope>
    <source>
        <strain evidence="3 4">DSM 45685</strain>
    </source>
</reference>
<dbReference type="InterPro" id="IPR042099">
    <property type="entry name" value="ANL_N_sf"/>
</dbReference>
<keyword evidence="3" id="KW-0436">Ligase</keyword>
<sequence length="434" mass="46684">MATSSFVPPSEAEAVEALLREQLSGLPARSPFYAQLFAEHGVTPTAFTSLDDLRKLPFTTKQMLRDSQAQSPPLGRHAGADMADVIRLHASTGTTGTPSWVGVTRRDADSWTEMVARAFSTMGATREDVVLHGAGLTLFVGGLPIRDALEHIGCTVVPIGTGASEKALLALQTLGVTALHSTPSYARYLAEYLRERGYDPKQFGVRKILVGGEPGGGEPAFREHVEREWGAPVTEGLGNADMAPVIFAEAPGDDGMRFTGGRHVVVELIDPESGEPIDVEPGASGELVYTAVDRECCPLVRFRTRDRVRVTGRAADGAPLIRCVGRTDDMLIVLGVNVFPSAVRDIVQTLHPRTTGAVQVVLPKPGPKVEPPLRVEAEWGEQPGDHEELRRSLESLLRSRLSVRTDVTLVPPGTIARSEMKTKLTRVVGENGKG</sequence>
<protein>
    <submittedName>
        <fullName evidence="3">Phenylacetate-CoA ligase</fullName>
        <ecNumber evidence="3">6.2.1.30</ecNumber>
    </submittedName>
</protein>
<dbReference type="Pfam" id="PF14535">
    <property type="entry name" value="AMP-binding_C_2"/>
    <property type="match status" value="1"/>
</dbReference>
<evidence type="ECO:0000259" key="2">
    <source>
        <dbReference type="Pfam" id="PF14535"/>
    </source>
</evidence>
<organism evidence="3 4">
    <name type="scientific">Saccharomonospora amisosensis</name>
    <dbReference type="NCBI Taxonomy" id="1128677"/>
    <lineage>
        <taxon>Bacteria</taxon>
        <taxon>Bacillati</taxon>
        <taxon>Actinomycetota</taxon>
        <taxon>Actinomycetes</taxon>
        <taxon>Pseudonocardiales</taxon>
        <taxon>Pseudonocardiaceae</taxon>
        <taxon>Saccharomonospora</taxon>
    </lineage>
</organism>
<evidence type="ECO:0000313" key="4">
    <source>
        <dbReference type="Proteomes" id="UP000545493"/>
    </source>
</evidence>
<accession>A0A7X5UNT1</accession>
<dbReference type="Gene3D" id="3.30.300.30">
    <property type="match status" value="1"/>
</dbReference>
<evidence type="ECO:0000313" key="3">
    <source>
        <dbReference type="EMBL" id="NIJ11400.1"/>
    </source>
</evidence>
<gene>
    <name evidence="3" type="ORF">FHU38_001744</name>
</gene>
<comment type="caution">
    <text evidence="3">The sequence shown here is derived from an EMBL/GenBank/DDBJ whole genome shotgun (WGS) entry which is preliminary data.</text>
</comment>